<evidence type="ECO:0000313" key="3">
    <source>
        <dbReference type="Proteomes" id="UP000243459"/>
    </source>
</evidence>
<dbReference type="Gramene" id="ONK54923">
    <property type="protein sequence ID" value="ONK54923"/>
    <property type="gene ID" value="A4U43_UnF9640"/>
</dbReference>
<keyword evidence="3" id="KW-1185">Reference proteome</keyword>
<dbReference type="AlphaFoldDB" id="A0A1R3L5N1"/>
<sequence>MAPDPTTRDPKPSIVAKTQIEWLPFSFIFILIISSITFDPCKLLGPSSMACGACTLFSFPFFTRAPKELHVLNSSNAKAGTILKLPTVSGHGSDLQIPTRLICAKVSSLLNLISDVHEVVVCGYWIGPDIEESGGVMLEATVSEDFDLYLKVVSAYSSRPNVFIATQMSSPLRVLRLSMRHLWEASPVMKPINSEAHSCIVSLASLDILAFGGRTCFIILPILAIGSR</sequence>
<protein>
    <submittedName>
        <fullName evidence="2">Uncharacterized protein</fullName>
    </submittedName>
</protein>
<keyword evidence="1" id="KW-0812">Transmembrane</keyword>
<organism evidence="2 3">
    <name type="scientific">Asparagus officinalis</name>
    <name type="common">Garden asparagus</name>
    <dbReference type="NCBI Taxonomy" id="4686"/>
    <lineage>
        <taxon>Eukaryota</taxon>
        <taxon>Viridiplantae</taxon>
        <taxon>Streptophyta</taxon>
        <taxon>Embryophyta</taxon>
        <taxon>Tracheophyta</taxon>
        <taxon>Spermatophyta</taxon>
        <taxon>Magnoliopsida</taxon>
        <taxon>Liliopsida</taxon>
        <taxon>Asparagales</taxon>
        <taxon>Asparagaceae</taxon>
        <taxon>Asparagoideae</taxon>
        <taxon>Asparagus</taxon>
    </lineage>
</organism>
<evidence type="ECO:0000313" key="2">
    <source>
        <dbReference type="EMBL" id="ONK54923.1"/>
    </source>
</evidence>
<dbReference type="EMBL" id="KV863952">
    <property type="protein sequence ID" value="ONK54923.1"/>
    <property type="molecule type" value="Genomic_DNA"/>
</dbReference>
<evidence type="ECO:0000256" key="1">
    <source>
        <dbReference type="SAM" id="Phobius"/>
    </source>
</evidence>
<gene>
    <name evidence="2" type="ORF">A4U43_UnF9640</name>
</gene>
<accession>A0A1R3L5N1</accession>
<name>A0A1R3L5N1_ASPOF</name>
<keyword evidence="1" id="KW-0472">Membrane</keyword>
<keyword evidence="1" id="KW-1133">Transmembrane helix</keyword>
<reference evidence="3" key="1">
    <citation type="journal article" date="2017" name="Nat. Commun.">
        <title>The asparagus genome sheds light on the origin and evolution of a young Y chromosome.</title>
        <authorList>
            <person name="Harkess A."/>
            <person name="Zhou J."/>
            <person name="Xu C."/>
            <person name="Bowers J.E."/>
            <person name="Van der Hulst R."/>
            <person name="Ayyampalayam S."/>
            <person name="Mercati F."/>
            <person name="Riccardi P."/>
            <person name="McKain M.R."/>
            <person name="Kakrana A."/>
            <person name="Tang H."/>
            <person name="Ray J."/>
            <person name="Groenendijk J."/>
            <person name="Arikit S."/>
            <person name="Mathioni S.M."/>
            <person name="Nakano M."/>
            <person name="Shan H."/>
            <person name="Telgmann-Rauber A."/>
            <person name="Kanno A."/>
            <person name="Yue Z."/>
            <person name="Chen H."/>
            <person name="Li W."/>
            <person name="Chen Y."/>
            <person name="Xu X."/>
            <person name="Zhang Y."/>
            <person name="Luo S."/>
            <person name="Chen H."/>
            <person name="Gao J."/>
            <person name="Mao Z."/>
            <person name="Pires J.C."/>
            <person name="Luo M."/>
            <person name="Kudrna D."/>
            <person name="Wing R.A."/>
            <person name="Meyers B.C."/>
            <person name="Yi K."/>
            <person name="Kong H."/>
            <person name="Lavrijsen P."/>
            <person name="Sunseri F."/>
            <person name="Falavigna A."/>
            <person name="Ye Y."/>
            <person name="Leebens-Mack J.H."/>
            <person name="Chen G."/>
        </authorList>
    </citation>
    <scope>NUCLEOTIDE SEQUENCE [LARGE SCALE GENOMIC DNA]</scope>
    <source>
        <strain evidence="3">cv. DH0086</strain>
    </source>
</reference>
<proteinExistence type="predicted"/>
<feature type="transmembrane region" description="Helical" evidence="1">
    <location>
        <begin position="20"/>
        <end position="38"/>
    </location>
</feature>
<dbReference type="Proteomes" id="UP000243459">
    <property type="component" value="Unassembled WGS sequence"/>
</dbReference>